<dbReference type="InterPro" id="IPR009875">
    <property type="entry name" value="PilZ_domain"/>
</dbReference>
<dbReference type="GO" id="GO:0035438">
    <property type="term" value="F:cyclic-di-GMP binding"/>
    <property type="evidence" value="ECO:0007669"/>
    <property type="project" value="InterPro"/>
</dbReference>
<keyword evidence="3" id="KW-1185">Reference proteome</keyword>
<dbReference type="RefSeq" id="WP_080886206.1">
    <property type="nucleotide sequence ID" value="NZ_LT828648.1"/>
</dbReference>
<gene>
    <name evidence="2" type="ORF">NSJP_1543</name>
</gene>
<dbReference type="AlphaFoldDB" id="A0A1W1I416"/>
<name>A0A1W1I416_9BACT</name>
<organism evidence="2 3">
    <name type="scientific">Nitrospira japonica</name>
    <dbReference type="NCBI Taxonomy" id="1325564"/>
    <lineage>
        <taxon>Bacteria</taxon>
        <taxon>Pseudomonadati</taxon>
        <taxon>Nitrospirota</taxon>
        <taxon>Nitrospiria</taxon>
        <taxon>Nitrospirales</taxon>
        <taxon>Nitrospiraceae</taxon>
        <taxon>Nitrospira</taxon>
    </lineage>
</organism>
<proteinExistence type="predicted"/>
<feature type="domain" description="PilZ" evidence="1">
    <location>
        <begin position="59"/>
        <end position="154"/>
    </location>
</feature>
<dbReference type="Pfam" id="PF07238">
    <property type="entry name" value="PilZ"/>
    <property type="match status" value="1"/>
</dbReference>
<evidence type="ECO:0000313" key="3">
    <source>
        <dbReference type="Proteomes" id="UP000192042"/>
    </source>
</evidence>
<dbReference type="EMBL" id="LT828648">
    <property type="protein sequence ID" value="SLM47715.1"/>
    <property type="molecule type" value="Genomic_DNA"/>
</dbReference>
<dbReference type="STRING" id="1325564.NSJP_1543"/>
<dbReference type="Gene3D" id="2.40.10.220">
    <property type="entry name" value="predicted glycosyltransferase like domains"/>
    <property type="match status" value="1"/>
</dbReference>
<dbReference type="OrthoDB" id="9795494at2"/>
<dbReference type="SUPFAM" id="SSF141371">
    <property type="entry name" value="PilZ domain-like"/>
    <property type="match status" value="1"/>
</dbReference>
<evidence type="ECO:0000313" key="2">
    <source>
        <dbReference type="EMBL" id="SLM47715.1"/>
    </source>
</evidence>
<reference evidence="2 3" key="1">
    <citation type="submission" date="2017-03" db="EMBL/GenBank/DDBJ databases">
        <authorList>
            <person name="Afonso C.L."/>
            <person name="Miller P.J."/>
            <person name="Scott M.A."/>
            <person name="Spackman E."/>
            <person name="Goraichik I."/>
            <person name="Dimitrov K.M."/>
            <person name="Suarez D.L."/>
            <person name="Swayne D.E."/>
        </authorList>
    </citation>
    <scope>NUCLEOTIDE SEQUENCE [LARGE SCALE GENOMIC DNA]</scope>
    <source>
        <strain evidence="2">Genome sequencing of Nitrospira japonica strain NJ11</strain>
    </source>
</reference>
<dbReference type="Proteomes" id="UP000192042">
    <property type="component" value="Chromosome I"/>
</dbReference>
<accession>A0A1W1I416</accession>
<evidence type="ECO:0000259" key="1">
    <source>
        <dbReference type="Pfam" id="PF07238"/>
    </source>
</evidence>
<protein>
    <recommendedName>
        <fullName evidence="1">PilZ domain-containing protein</fullName>
    </recommendedName>
</protein>
<dbReference type="KEGG" id="nja:NSJP_1543"/>
<sequence>MKSLRCPNCGTPFVRVTPHEGTVERLLSRFNMFPFRCQLCTNRFRAFYPGARQNTQTFDRREFKRLFASIEAQVLDERQSPFLNRITDISMAGCTLVGTGFAKGAFVELVLKPTSGSEEIRIETAMVCSIHPASVGLRFLEVEQADKERLSQVVLGLLVSQTNPIMNV</sequence>